<reference evidence="1 2" key="1">
    <citation type="journal article" date="2015" name="Genome Biol. Evol.">
        <title>The genome of winter moth (Operophtera brumata) provides a genomic perspective on sexual dimorphism and phenology.</title>
        <authorList>
            <person name="Derks M.F."/>
            <person name="Smit S."/>
            <person name="Salis L."/>
            <person name="Schijlen E."/>
            <person name="Bossers A."/>
            <person name="Mateman C."/>
            <person name="Pijl A.S."/>
            <person name="de Ridder D."/>
            <person name="Groenen M.A."/>
            <person name="Visser M.E."/>
            <person name="Megens H.J."/>
        </authorList>
    </citation>
    <scope>NUCLEOTIDE SEQUENCE [LARGE SCALE GENOMIC DNA]</scope>
    <source>
        <strain evidence="1">WM2013NL</strain>
        <tissue evidence="1">Head and thorax</tissue>
    </source>
</reference>
<dbReference type="AlphaFoldDB" id="A0A0L7LU96"/>
<comment type="caution">
    <text evidence="1">The sequence shown here is derived from an EMBL/GenBank/DDBJ whole genome shotgun (WGS) entry which is preliminary data.</text>
</comment>
<name>A0A0L7LU96_OPEBR</name>
<dbReference type="EMBL" id="JTDY01000072">
    <property type="protein sequence ID" value="KOB79030.1"/>
    <property type="molecule type" value="Genomic_DNA"/>
</dbReference>
<protein>
    <submittedName>
        <fullName evidence="1">Internalin A</fullName>
    </submittedName>
</protein>
<accession>A0A0L7LU96</accession>
<organism evidence="1 2">
    <name type="scientific">Operophtera brumata</name>
    <name type="common">Winter moth</name>
    <name type="synonym">Phalaena brumata</name>
    <dbReference type="NCBI Taxonomy" id="104452"/>
    <lineage>
        <taxon>Eukaryota</taxon>
        <taxon>Metazoa</taxon>
        <taxon>Ecdysozoa</taxon>
        <taxon>Arthropoda</taxon>
        <taxon>Hexapoda</taxon>
        <taxon>Insecta</taxon>
        <taxon>Pterygota</taxon>
        <taxon>Neoptera</taxon>
        <taxon>Endopterygota</taxon>
        <taxon>Lepidoptera</taxon>
        <taxon>Glossata</taxon>
        <taxon>Ditrysia</taxon>
        <taxon>Geometroidea</taxon>
        <taxon>Geometridae</taxon>
        <taxon>Larentiinae</taxon>
        <taxon>Operophtera</taxon>
    </lineage>
</organism>
<gene>
    <name evidence="1" type="ORF">OBRU01_01251</name>
</gene>
<sequence length="88" mass="9960">MTLQPPSLLELAGRTIKLHELPVTEGEVPLSLINYLSVAQCCFVDFCGKYRIPLLQYLCSSKCITGSWESREENNNPHPHMMRKVLLG</sequence>
<dbReference type="STRING" id="104452.A0A0L7LU96"/>
<evidence type="ECO:0000313" key="2">
    <source>
        <dbReference type="Proteomes" id="UP000037510"/>
    </source>
</evidence>
<proteinExistence type="predicted"/>
<dbReference type="Proteomes" id="UP000037510">
    <property type="component" value="Unassembled WGS sequence"/>
</dbReference>
<evidence type="ECO:0000313" key="1">
    <source>
        <dbReference type="EMBL" id="KOB79030.1"/>
    </source>
</evidence>
<keyword evidence="2" id="KW-1185">Reference proteome</keyword>